<dbReference type="PANTHER" id="PTHR35737">
    <property type="entry name" value="CRYPTIC LOCI REGULATOR"/>
    <property type="match status" value="1"/>
</dbReference>
<organism evidence="2 3">
    <name type="scientific">Kingdonia uniflora</name>
    <dbReference type="NCBI Taxonomy" id="39325"/>
    <lineage>
        <taxon>Eukaryota</taxon>
        <taxon>Viridiplantae</taxon>
        <taxon>Streptophyta</taxon>
        <taxon>Embryophyta</taxon>
        <taxon>Tracheophyta</taxon>
        <taxon>Spermatophyta</taxon>
        <taxon>Magnoliopsida</taxon>
        <taxon>Ranunculales</taxon>
        <taxon>Circaeasteraceae</taxon>
        <taxon>Kingdonia</taxon>
    </lineage>
</organism>
<evidence type="ECO:0000313" key="2">
    <source>
        <dbReference type="EMBL" id="KAF6157492.1"/>
    </source>
</evidence>
<sequence>MTEHIQPASNEDGDEWEFINDDGFVYKCRKRNREGNPIASGSAYPDRDLQAEIKQRKSLEKRQRVKKLKDEYLREISQWEHLSNTLREMDDRISNNHQSQQQEDASSSSGVLDERVSSVCCPLIDELLLQVGAQEATIQDFSNLCDTAVAICEAEEEQLNQPLFEHPIWGTPRSLMASLSDQDYCNNSNNNDHAKTNTLDSVETAFGPNDFLKVYGCRSQDRKAYGGIFRLPNGIPIVAFNRRVLGEEEDIGVIESKAICEGLMIAEILGFKSLCTQSDSEYAAKNLNEEYKSPWACITELRDAKRIINKMDSSLILSIRREGNKAS</sequence>
<dbReference type="AlphaFoldDB" id="A0A7J7MRS1"/>
<reference evidence="2 3" key="1">
    <citation type="journal article" date="2020" name="IScience">
        <title>Genome Sequencing of the Endangered Kingdonia uniflora (Circaeasteraceae, Ranunculales) Reveals Potential Mechanisms of Evolutionary Specialization.</title>
        <authorList>
            <person name="Sun Y."/>
            <person name="Deng T."/>
            <person name="Zhang A."/>
            <person name="Moore M.J."/>
            <person name="Landis J.B."/>
            <person name="Lin N."/>
            <person name="Zhang H."/>
            <person name="Zhang X."/>
            <person name="Huang J."/>
            <person name="Zhang X."/>
            <person name="Sun H."/>
            <person name="Wang H."/>
        </authorList>
    </citation>
    <scope>NUCLEOTIDE SEQUENCE [LARGE SCALE GENOMIC DNA]</scope>
    <source>
        <strain evidence="2">TB1705</strain>
        <tissue evidence="2">Leaf</tissue>
    </source>
</reference>
<dbReference type="EMBL" id="JACGCM010001275">
    <property type="protein sequence ID" value="KAF6157492.1"/>
    <property type="molecule type" value="Genomic_DNA"/>
</dbReference>
<accession>A0A7J7MRS1</accession>
<dbReference type="CDD" id="cd06222">
    <property type="entry name" value="RNase_H_like"/>
    <property type="match status" value="1"/>
</dbReference>
<dbReference type="Pfam" id="PF13456">
    <property type="entry name" value="RVT_3"/>
    <property type="match status" value="1"/>
</dbReference>
<feature type="domain" description="RNase H type-1" evidence="1">
    <location>
        <begin position="220"/>
        <end position="326"/>
    </location>
</feature>
<dbReference type="Proteomes" id="UP000541444">
    <property type="component" value="Unassembled WGS sequence"/>
</dbReference>
<dbReference type="InterPro" id="IPR036397">
    <property type="entry name" value="RNaseH_sf"/>
</dbReference>
<comment type="caution">
    <text evidence="2">The sequence shown here is derived from an EMBL/GenBank/DDBJ whole genome shotgun (WGS) entry which is preliminary data.</text>
</comment>
<proteinExistence type="predicted"/>
<evidence type="ECO:0000259" key="1">
    <source>
        <dbReference type="Pfam" id="PF13456"/>
    </source>
</evidence>
<dbReference type="PANTHER" id="PTHR35737:SF1">
    <property type="entry name" value="CRYPTIC LOCI REGULATOR"/>
    <property type="match status" value="1"/>
</dbReference>
<dbReference type="Gene3D" id="3.30.420.10">
    <property type="entry name" value="Ribonuclease H-like superfamily/Ribonuclease H"/>
    <property type="match status" value="1"/>
</dbReference>
<dbReference type="GO" id="GO:0004523">
    <property type="term" value="F:RNA-DNA hybrid ribonuclease activity"/>
    <property type="evidence" value="ECO:0007669"/>
    <property type="project" value="InterPro"/>
</dbReference>
<protein>
    <recommendedName>
        <fullName evidence="1">RNase H type-1 domain-containing protein</fullName>
    </recommendedName>
</protein>
<dbReference type="InterPro" id="IPR044730">
    <property type="entry name" value="RNase_H-like_dom_plant"/>
</dbReference>
<dbReference type="GO" id="GO:0003676">
    <property type="term" value="F:nucleic acid binding"/>
    <property type="evidence" value="ECO:0007669"/>
    <property type="project" value="InterPro"/>
</dbReference>
<keyword evidence="3" id="KW-1185">Reference proteome</keyword>
<name>A0A7J7MRS1_9MAGN</name>
<dbReference type="OrthoDB" id="1930051at2759"/>
<evidence type="ECO:0000313" key="3">
    <source>
        <dbReference type="Proteomes" id="UP000541444"/>
    </source>
</evidence>
<dbReference type="InterPro" id="IPR002156">
    <property type="entry name" value="RNaseH_domain"/>
</dbReference>
<gene>
    <name evidence="2" type="ORF">GIB67_004430</name>
</gene>